<evidence type="ECO:0000313" key="2">
    <source>
        <dbReference type="EMBL" id="MBB3982860.1"/>
    </source>
</evidence>
<keyword evidence="2" id="KW-0808">Transferase</keyword>
<feature type="domain" description="Aminotransferase class I/classII large" evidence="1">
    <location>
        <begin position="49"/>
        <end position="358"/>
    </location>
</feature>
<reference evidence="2 3" key="1">
    <citation type="submission" date="2020-08" db="EMBL/GenBank/DDBJ databases">
        <title>Genomic Encyclopedia of Type Strains, Phase IV (KMG-IV): sequencing the most valuable type-strain genomes for metagenomic binning, comparative biology and taxonomic classification.</title>
        <authorList>
            <person name="Goeker M."/>
        </authorList>
    </citation>
    <scope>NUCLEOTIDE SEQUENCE [LARGE SCALE GENOMIC DNA]</scope>
    <source>
        <strain evidence="2 3">DSM 29348</strain>
    </source>
</reference>
<dbReference type="CDD" id="cd00609">
    <property type="entry name" value="AAT_like"/>
    <property type="match status" value="1"/>
</dbReference>
<dbReference type="AlphaFoldDB" id="A0A7W6DLI9"/>
<dbReference type="Gene3D" id="3.40.640.10">
    <property type="entry name" value="Type I PLP-dependent aspartate aminotransferase-like (Major domain)"/>
    <property type="match status" value="1"/>
</dbReference>
<protein>
    <submittedName>
        <fullName evidence="2">Aspartate/methionine/tyrosine aminotransferase</fullName>
    </submittedName>
</protein>
<organism evidence="2 3">
    <name type="scientific">Sphingobium fontiphilum</name>
    <dbReference type="NCBI Taxonomy" id="944425"/>
    <lineage>
        <taxon>Bacteria</taxon>
        <taxon>Pseudomonadati</taxon>
        <taxon>Pseudomonadota</taxon>
        <taxon>Alphaproteobacteria</taxon>
        <taxon>Sphingomonadales</taxon>
        <taxon>Sphingomonadaceae</taxon>
        <taxon>Sphingobium</taxon>
    </lineage>
</organism>
<comment type="caution">
    <text evidence="2">The sequence shown here is derived from an EMBL/GenBank/DDBJ whole genome shotgun (WGS) entry which is preliminary data.</text>
</comment>
<proteinExistence type="predicted"/>
<gene>
    <name evidence="2" type="ORF">GGR44_002540</name>
</gene>
<keyword evidence="2" id="KW-0032">Aminotransferase</keyword>
<dbReference type="InterPro" id="IPR015424">
    <property type="entry name" value="PyrdxlP-dep_Trfase"/>
</dbReference>
<keyword evidence="3" id="KW-1185">Reference proteome</keyword>
<sequence length="368" mass="39414">MHLPPFRLDNWLSAHDFADPPIAWNLASSTGPRWTVGALCALGEEPLDLSTTVMSYAPPQGSPALRTAVADFHGVDAGQVLISTGASEALSALFCLLARPGAHVLMPDPGYPAYAAMAGAWGMEARLYRLDRADGFAQRADAIRAMVDDDTAAVIVNTPHNPTGSVMPRAEIAALAADLEHTQAPLLVDEVYHPLYFDPPQASAAGIANTIVMSDMSKALSLPGLRIGWMVVDDPVLRERLVDARSYFTISGSPLTEALATQALRHRGAIIDRLEGVARANIATLDQLIAGSDDRLRWVRPQGGTTCYPWIADGRDSRALCERLAARGVLLAPGDCFGQPDHMRLGFTQQEDGFAQACAIIAEEVARL</sequence>
<dbReference type="SUPFAM" id="SSF53383">
    <property type="entry name" value="PLP-dependent transferases"/>
    <property type="match status" value="1"/>
</dbReference>
<dbReference type="Proteomes" id="UP000552757">
    <property type="component" value="Unassembled WGS sequence"/>
</dbReference>
<dbReference type="InterPro" id="IPR015421">
    <property type="entry name" value="PyrdxlP-dep_Trfase_major"/>
</dbReference>
<dbReference type="GO" id="GO:0030170">
    <property type="term" value="F:pyridoxal phosphate binding"/>
    <property type="evidence" value="ECO:0007669"/>
    <property type="project" value="InterPro"/>
</dbReference>
<dbReference type="PANTHER" id="PTHR43510:SF1">
    <property type="entry name" value="AMINOTRANSFERASE FUNCTION, HYPOTHETICAL (EUROFUNG)"/>
    <property type="match status" value="1"/>
</dbReference>
<dbReference type="InterPro" id="IPR004839">
    <property type="entry name" value="Aminotransferase_I/II_large"/>
</dbReference>
<name>A0A7W6DLI9_9SPHN</name>
<dbReference type="Gene3D" id="3.90.1150.10">
    <property type="entry name" value="Aspartate Aminotransferase, domain 1"/>
    <property type="match status" value="1"/>
</dbReference>
<dbReference type="PANTHER" id="PTHR43510">
    <property type="entry name" value="AMINOTRANSFERASE FUNCTION, HYPOTHETICAL (EUROFUNG)"/>
    <property type="match status" value="1"/>
</dbReference>
<dbReference type="Pfam" id="PF00155">
    <property type="entry name" value="Aminotran_1_2"/>
    <property type="match status" value="1"/>
</dbReference>
<dbReference type="GO" id="GO:0008483">
    <property type="term" value="F:transaminase activity"/>
    <property type="evidence" value="ECO:0007669"/>
    <property type="project" value="UniProtKB-KW"/>
</dbReference>
<accession>A0A7W6DLI9</accession>
<evidence type="ECO:0000313" key="3">
    <source>
        <dbReference type="Proteomes" id="UP000552757"/>
    </source>
</evidence>
<dbReference type="RefSeq" id="WP_183955933.1">
    <property type="nucleotide sequence ID" value="NZ_JACIEB010000006.1"/>
</dbReference>
<dbReference type="EMBL" id="JACIEB010000006">
    <property type="protein sequence ID" value="MBB3982860.1"/>
    <property type="molecule type" value="Genomic_DNA"/>
</dbReference>
<evidence type="ECO:0000259" key="1">
    <source>
        <dbReference type="Pfam" id="PF00155"/>
    </source>
</evidence>
<dbReference type="InterPro" id="IPR015422">
    <property type="entry name" value="PyrdxlP-dep_Trfase_small"/>
</dbReference>